<proteinExistence type="predicted"/>
<feature type="signal peptide" evidence="1">
    <location>
        <begin position="1"/>
        <end position="30"/>
    </location>
</feature>
<keyword evidence="3" id="KW-1185">Reference proteome</keyword>
<dbReference type="Proteomes" id="UP000032430">
    <property type="component" value="Chromosome I"/>
</dbReference>
<accession>A0A098GAQ2</accession>
<dbReference type="KEGG" id="lfa:LFA_3732"/>
<evidence type="ECO:0000313" key="2">
    <source>
        <dbReference type="EMBL" id="CEG59057.1"/>
    </source>
</evidence>
<protein>
    <submittedName>
        <fullName evidence="2">Major outer membrane protein</fullName>
    </submittedName>
</protein>
<feature type="chain" id="PRO_5001942890" evidence="1">
    <location>
        <begin position="31"/>
        <end position="322"/>
    </location>
</feature>
<dbReference type="EMBL" id="LN614827">
    <property type="protein sequence ID" value="CEG59057.1"/>
    <property type="molecule type" value="Genomic_DNA"/>
</dbReference>
<evidence type="ECO:0000256" key="1">
    <source>
        <dbReference type="SAM" id="SignalP"/>
    </source>
</evidence>
<organism evidence="2 3">
    <name type="scientific">Legionella fallonii LLAP-10</name>
    <dbReference type="NCBI Taxonomy" id="1212491"/>
    <lineage>
        <taxon>Bacteria</taxon>
        <taxon>Pseudomonadati</taxon>
        <taxon>Pseudomonadota</taxon>
        <taxon>Gammaproteobacteria</taxon>
        <taxon>Legionellales</taxon>
        <taxon>Legionellaceae</taxon>
        <taxon>Legionella</taxon>
    </lineage>
</organism>
<gene>
    <name evidence="2" type="primary">mompS</name>
    <name evidence="2" type="ORF">LFA_3732</name>
</gene>
<dbReference type="Pfam" id="PF05150">
    <property type="entry name" value="Legionella_OMP"/>
    <property type="match status" value="1"/>
</dbReference>
<keyword evidence="1" id="KW-0732">Signal</keyword>
<sequence length="322" mass="35220">MGFFFRNGVHMLKKTTLAVIGLAASSFASAGTMGPVCAPGNVTVPCEAKLWDFGIQALYLQSSYGGAKAAELFQNVNNKWNFGFRAEGSYHYSTGSDITVDWTHYSNNTNQSGFVGIIPVFPFSAPFTQTNENRLDQVNVVFGQHVDFGLVKKLRFYGGMQYANLQVNETNYYPSVFVAQILSFSPIDFLDNTDFKGFGPVLGIDYSYNLTPALKVTANGAGSILYGTSRYDGEFVVTAVGLVVSPTYIASKAIVPTVQAKLGLNYEYNMPQGVVNFEGGYQVINYFNVLQTQPLQNPLSPITTVNYGLYGPYFGVKYLGNV</sequence>
<dbReference type="HOGENOM" id="CLU_887935_0_0_6"/>
<dbReference type="AlphaFoldDB" id="A0A098GAQ2"/>
<name>A0A098GAQ2_9GAMM</name>
<evidence type="ECO:0000313" key="3">
    <source>
        <dbReference type="Proteomes" id="UP000032430"/>
    </source>
</evidence>
<dbReference type="InterPro" id="IPR007825">
    <property type="entry name" value="Major_OMP_Legionella"/>
</dbReference>
<reference evidence="3" key="1">
    <citation type="submission" date="2014-09" db="EMBL/GenBank/DDBJ databases">
        <authorList>
            <person name="Gomez-Valero L."/>
        </authorList>
    </citation>
    <scope>NUCLEOTIDE SEQUENCE [LARGE SCALE GENOMIC DNA]</scope>
    <source>
        <strain evidence="3">ATCC700992</strain>
    </source>
</reference>
<dbReference type="STRING" id="1212491.LFA_3732"/>